<evidence type="ECO:0000256" key="5">
    <source>
        <dbReference type="ARBA" id="ARBA00022801"/>
    </source>
</evidence>
<dbReference type="SUPFAM" id="SSF55486">
    <property type="entry name" value="Metalloproteases ('zincins'), catalytic domain"/>
    <property type="match status" value="1"/>
</dbReference>
<name>A0A485KH44_9STRA</name>
<dbReference type="InterPro" id="IPR024079">
    <property type="entry name" value="MetalloPept_cat_dom_sf"/>
</dbReference>
<gene>
    <name evidence="12" type="primary">Aste57867_4952</name>
    <name evidence="11" type="ORF">As57867_004939</name>
    <name evidence="12" type="ORF">ASTE57867_4952</name>
</gene>
<protein>
    <submittedName>
        <fullName evidence="12">Aste57867_4952 protein</fullName>
    </submittedName>
</protein>
<dbReference type="AlphaFoldDB" id="A0A485KH44"/>
<keyword evidence="5" id="KW-0378">Hydrolase</keyword>
<organism evidence="12 13">
    <name type="scientific">Aphanomyces stellatus</name>
    <dbReference type="NCBI Taxonomy" id="120398"/>
    <lineage>
        <taxon>Eukaryota</taxon>
        <taxon>Sar</taxon>
        <taxon>Stramenopiles</taxon>
        <taxon>Oomycota</taxon>
        <taxon>Saprolegniomycetes</taxon>
        <taxon>Saprolegniales</taxon>
        <taxon>Verrucalvaceae</taxon>
        <taxon>Aphanomyces</taxon>
    </lineage>
</organism>
<keyword evidence="6" id="KW-0862">Zinc</keyword>
<evidence type="ECO:0000256" key="7">
    <source>
        <dbReference type="ARBA" id="ARBA00023049"/>
    </source>
</evidence>
<dbReference type="Pfam" id="PF01431">
    <property type="entry name" value="Peptidase_M13"/>
    <property type="match status" value="1"/>
</dbReference>
<dbReference type="EMBL" id="VJMH01001471">
    <property type="protein sequence ID" value="KAF0711965.1"/>
    <property type="molecule type" value="Genomic_DNA"/>
</dbReference>
<dbReference type="Pfam" id="PF05649">
    <property type="entry name" value="Peptidase_M13_N"/>
    <property type="match status" value="1"/>
</dbReference>
<dbReference type="OrthoDB" id="6475849at2759"/>
<evidence type="ECO:0000256" key="3">
    <source>
        <dbReference type="ARBA" id="ARBA00022670"/>
    </source>
</evidence>
<dbReference type="Gene3D" id="3.40.390.10">
    <property type="entry name" value="Collagenase (Catalytic Domain)"/>
    <property type="match status" value="1"/>
</dbReference>
<dbReference type="PRINTS" id="PR00786">
    <property type="entry name" value="NEPRILYSIN"/>
</dbReference>
<evidence type="ECO:0000313" key="11">
    <source>
        <dbReference type="EMBL" id="KAF0711965.1"/>
    </source>
</evidence>
<feature type="signal peptide" evidence="8">
    <location>
        <begin position="1"/>
        <end position="20"/>
    </location>
</feature>
<dbReference type="EMBL" id="CAADRA010001472">
    <property type="protein sequence ID" value="VFT82040.1"/>
    <property type="molecule type" value="Genomic_DNA"/>
</dbReference>
<dbReference type="GO" id="GO:0005886">
    <property type="term" value="C:plasma membrane"/>
    <property type="evidence" value="ECO:0007669"/>
    <property type="project" value="TreeGrafter"/>
</dbReference>
<dbReference type="InterPro" id="IPR000718">
    <property type="entry name" value="Peptidase_M13"/>
</dbReference>
<evidence type="ECO:0000256" key="4">
    <source>
        <dbReference type="ARBA" id="ARBA00022723"/>
    </source>
</evidence>
<dbReference type="GO" id="GO:0004222">
    <property type="term" value="F:metalloendopeptidase activity"/>
    <property type="evidence" value="ECO:0007669"/>
    <property type="project" value="InterPro"/>
</dbReference>
<accession>A0A485KH44</accession>
<keyword evidence="7" id="KW-0482">Metalloprotease</keyword>
<dbReference type="PROSITE" id="PS51885">
    <property type="entry name" value="NEPRILYSIN"/>
    <property type="match status" value="1"/>
</dbReference>
<feature type="chain" id="PRO_5036116042" evidence="8">
    <location>
        <begin position="21"/>
        <end position="674"/>
    </location>
</feature>
<dbReference type="GO" id="GO:0016485">
    <property type="term" value="P:protein processing"/>
    <property type="evidence" value="ECO:0007669"/>
    <property type="project" value="TreeGrafter"/>
</dbReference>
<reference evidence="12 13" key="1">
    <citation type="submission" date="2019-03" db="EMBL/GenBank/DDBJ databases">
        <authorList>
            <person name="Gaulin E."/>
            <person name="Dumas B."/>
        </authorList>
    </citation>
    <scope>NUCLEOTIDE SEQUENCE [LARGE SCALE GENOMIC DNA]</scope>
    <source>
        <strain evidence="12">CBS 568.67</strain>
    </source>
</reference>
<dbReference type="PANTHER" id="PTHR11733:SF167">
    <property type="entry name" value="FI17812P1-RELATED"/>
    <property type="match status" value="1"/>
</dbReference>
<dbReference type="InterPro" id="IPR008753">
    <property type="entry name" value="Peptidase_M13_N"/>
</dbReference>
<dbReference type="Proteomes" id="UP000332933">
    <property type="component" value="Unassembled WGS sequence"/>
</dbReference>
<keyword evidence="4" id="KW-0479">Metal-binding</keyword>
<dbReference type="InterPro" id="IPR018497">
    <property type="entry name" value="Peptidase_M13_C"/>
</dbReference>
<feature type="domain" description="Peptidase M13 N-terminal" evidence="10">
    <location>
        <begin position="40"/>
        <end position="414"/>
    </location>
</feature>
<feature type="domain" description="Peptidase M13 C-terminal" evidence="9">
    <location>
        <begin position="467"/>
        <end position="670"/>
    </location>
</feature>
<evidence type="ECO:0000259" key="9">
    <source>
        <dbReference type="Pfam" id="PF01431"/>
    </source>
</evidence>
<evidence type="ECO:0000256" key="8">
    <source>
        <dbReference type="SAM" id="SignalP"/>
    </source>
</evidence>
<keyword evidence="8" id="KW-0732">Signal</keyword>
<evidence type="ECO:0000256" key="1">
    <source>
        <dbReference type="ARBA" id="ARBA00001947"/>
    </source>
</evidence>
<keyword evidence="3" id="KW-0645">Protease</keyword>
<dbReference type="CDD" id="cd08662">
    <property type="entry name" value="M13"/>
    <property type="match status" value="1"/>
</dbReference>
<evidence type="ECO:0000256" key="2">
    <source>
        <dbReference type="ARBA" id="ARBA00007357"/>
    </source>
</evidence>
<dbReference type="GO" id="GO:0046872">
    <property type="term" value="F:metal ion binding"/>
    <property type="evidence" value="ECO:0007669"/>
    <property type="project" value="UniProtKB-KW"/>
</dbReference>
<dbReference type="PANTHER" id="PTHR11733">
    <property type="entry name" value="ZINC METALLOPROTEASE FAMILY M13 NEPRILYSIN-RELATED"/>
    <property type="match status" value="1"/>
</dbReference>
<evidence type="ECO:0000256" key="6">
    <source>
        <dbReference type="ARBA" id="ARBA00022833"/>
    </source>
</evidence>
<keyword evidence="13" id="KW-1185">Reference proteome</keyword>
<sequence>MVKIFTASIVGAAATTTALAGSITDFPKEMAALMDPTADPCTDFYKYACGTWYKTTDIPPTVSKVGTSFSVIQERNTQIIKDLVAAGKPKMTEFYNSCMDTATLNKLGVTPLDADLKIIRAANSTESVLRAAAKLSSKGVDIFIQPIVFADHGDARVNALYAAQADLPLDIDYFVDDKKWAFIEADYREYISTVLKLAGKTAAEAKAAEDAIVKFHQRFAGVQLNKIELMEAESTLYNPMPFWEANKKYPLSVGIQLQEHGFNVREGCSADTDKVIVYDLDSVQLTEDLVKSQPLETLKAVVEFSLLNKYAPHLSEEFVTANWKLFKHKLLGQSTQAPRDKICRAELETIGELVGKYYLEKVWSDESAKQSDAMVKTIEASFKTGLDTSDWLDDKTRTNAKTKLSKFIHLLGGPKNPKTFDQLTFGAATYVENRVKVGVSQFYDYMIASAGKPVDKQLWGMTPQTINAYYTPRENKIVFPAAILQAPFFNAQFDAAQNFGAIGMVIGHEITHGFDNSGRNFDGDGNLSPWWSDSVNAAFVNKSQCIVNQYSSMETFSDIDGKSLGKVNGKLTLGETIADNGGLKTAFRAYKEYMKTSESKYTKETGEKMYFLSFGQLWCEKQTDASLKGNLLDVHPPGRARVVGAVQNFPEFGRVFNCPANTAMNPAAKCPLWE</sequence>
<proteinExistence type="inferred from homology"/>
<evidence type="ECO:0000313" key="12">
    <source>
        <dbReference type="EMBL" id="VFT82040.1"/>
    </source>
</evidence>
<evidence type="ECO:0000259" key="10">
    <source>
        <dbReference type="Pfam" id="PF05649"/>
    </source>
</evidence>
<dbReference type="InterPro" id="IPR042089">
    <property type="entry name" value="Peptidase_M13_dom_2"/>
</dbReference>
<comment type="cofactor">
    <cofactor evidence="1">
        <name>Zn(2+)</name>
        <dbReference type="ChEBI" id="CHEBI:29105"/>
    </cofactor>
</comment>
<dbReference type="Gene3D" id="1.10.1380.10">
    <property type="entry name" value="Neutral endopeptidase , domain2"/>
    <property type="match status" value="1"/>
</dbReference>
<comment type="similarity">
    <text evidence="2">Belongs to the peptidase M13 family.</text>
</comment>
<evidence type="ECO:0000313" key="13">
    <source>
        <dbReference type="Proteomes" id="UP000332933"/>
    </source>
</evidence>
<reference evidence="11" key="2">
    <citation type="submission" date="2019-06" db="EMBL/GenBank/DDBJ databases">
        <title>Genomics analysis of Aphanomyces spp. identifies a new class of oomycete effector associated with host adaptation.</title>
        <authorList>
            <person name="Gaulin E."/>
        </authorList>
    </citation>
    <scope>NUCLEOTIDE SEQUENCE</scope>
    <source>
        <strain evidence="11">CBS 578.67</strain>
    </source>
</reference>